<evidence type="ECO:0000313" key="2">
    <source>
        <dbReference type="EMBL" id="NID12119.1"/>
    </source>
</evidence>
<evidence type="ECO:0000256" key="1">
    <source>
        <dbReference type="SAM" id="MobiDB-lite"/>
    </source>
</evidence>
<reference evidence="3" key="1">
    <citation type="submission" date="2019-09" db="EMBL/GenBank/DDBJ databases">
        <authorList>
            <person name="Jung D.-H."/>
        </authorList>
    </citation>
    <scope>NUCLEOTIDE SEQUENCE [LARGE SCALE GENOMIC DNA]</scope>
    <source>
        <strain evidence="3">JA-25</strain>
    </source>
</reference>
<evidence type="ECO:0000313" key="3">
    <source>
        <dbReference type="Proteomes" id="UP000606008"/>
    </source>
</evidence>
<dbReference type="Proteomes" id="UP000606008">
    <property type="component" value="Unassembled WGS sequence"/>
</dbReference>
<sequence length="340" mass="37552">MQNFQYSDLTTAIQKPKPNKHMPKVTKPRTHTNRNLVASRVQQKREAKSKYTDGTASYYEEGDSRGFAATIHKNVQIASHPYSAGTKHWGTISRKILKLYKRKGMPEAVTIASIANPRTLGASPTFYNDIADSLMNDGESIFDNGITRNHILSDSNISYIMVSIYNTVYERNKETFQGMMNNGQRMALEEFFSALVDNKTKTQLLVYLDRLTYPAQIEHAPTILAVISDLSIGQHNVRLGSRTINGHVLTSFDPNFWTRASAASALAPALAAIAPSRPQLKRQMTGGSNNIYLSVLTLASVGLIDDQVAKNATQIAIVKSTGAELTSTDQSMEGNYELDS</sequence>
<proteinExistence type="predicted"/>
<comment type="caution">
    <text evidence="2">The sequence shown here is derived from an EMBL/GenBank/DDBJ whole genome shotgun (WGS) entry which is preliminary data.</text>
</comment>
<dbReference type="EMBL" id="WAEL01000006">
    <property type="protein sequence ID" value="NID12119.1"/>
    <property type="molecule type" value="Genomic_DNA"/>
</dbReference>
<feature type="compositionally biased region" description="Basic residues" evidence="1">
    <location>
        <begin position="17"/>
        <end position="32"/>
    </location>
</feature>
<feature type="compositionally biased region" description="Polar residues" evidence="1">
    <location>
        <begin position="1"/>
        <end position="13"/>
    </location>
</feature>
<organism evidence="2 3">
    <name type="scientific">Fibrivirga algicola</name>
    <dbReference type="NCBI Taxonomy" id="2950420"/>
    <lineage>
        <taxon>Bacteria</taxon>
        <taxon>Pseudomonadati</taxon>
        <taxon>Bacteroidota</taxon>
        <taxon>Cytophagia</taxon>
        <taxon>Cytophagales</taxon>
        <taxon>Spirosomataceae</taxon>
        <taxon>Fibrivirga</taxon>
    </lineage>
</organism>
<feature type="region of interest" description="Disordered" evidence="1">
    <location>
        <begin position="1"/>
        <end position="32"/>
    </location>
</feature>
<keyword evidence="3" id="KW-1185">Reference proteome</keyword>
<gene>
    <name evidence="2" type="ORF">F7231_18245</name>
</gene>
<name>A0ABX0QPP2_9BACT</name>
<reference evidence="3" key="2">
    <citation type="submission" date="2023-07" db="EMBL/GenBank/DDBJ databases">
        <authorList>
            <person name="Jung D.-H."/>
        </authorList>
    </citation>
    <scope>NUCLEOTIDE SEQUENCE [LARGE SCALE GENOMIC DNA]</scope>
    <source>
        <strain evidence="3">JA-25</strain>
    </source>
</reference>
<accession>A0ABX0QPP2</accession>
<protein>
    <submittedName>
        <fullName evidence="2">Uncharacterized protein</fullName>
    </submittedName>
</protein>